<comment type="caution">
    <text evidence="2">The sequence shown here is derived from an EMBL/GenBank/DDBJ whole genome shotgun (WGS) entry which is preliminary data.</text>
</comment>
<dbReference type="Gene3D" id="3.30.450.20">
    <property type="entry name" value="PAS domain"/>
    <property type="match status" value="1"/>
</dbReference>
<organism evidence="2 3">
    <name type="scientific">Rarispira pelagica</name>
    <dbReference type="NCBI Taxonomy" id="3141764"/>
    <lineage>
        <taxon>Bacteria</taxon>
        <taxon>Pseudomonadati</taxon>
        <taxon>Spirochaetota</taxon>
        <taxon>Spirochaetia</taxon>
        <taxon>Winmispirales</taxon>
        <taxon>Winmispiraceae</taxon>
        <taxon>Rarispira</taxon>
    </lineage>
</organism>
<dbReference type="PANTHER" id="PTHR39966">
    <property type="entry name" value="BLL2471 PROTEIN-RELATED"/>
    <property type="match status" value="1"/>
</dbReference>
<dbReference type="Gene3D" id="1.20.120.520">
    <property type="entry name" value="nmb1532 protein domain like"/>
    <property type="match status" value="1"/>
</dbReference>
<protein>
    <submittedName>
        <fullName evidence="2">DUF438 domain-containing protein</fullName>
    </submittedName>
</protein>
<name>A0ABU9UBU0_9SPIR</name>
<evidence type="ECO:0000313" key="2">
    <source>
        <dbReference type="EMBL" id="MEM5947642.1"/>
    </source>
</evidence>
<sequence>MSEFLQNDSYKQAKLKEIIKSLHDGKPVEQVKKDFEKLIKNVSPEEISAMENALIQEGFPVEEVQRLCDVHVAVFDASLKKYKSPKKMPGHPVHTYKQENKEAKTILKRLKKLTKKTTSQENLSELKKELEKISLIELHFTRKENQLFPRLEKTGFTGPSKVMWGKHDEIRAMLKKAKTAVEGKDTKLIKNSISELISAIKNMIFMEEKILYPTSLRKLTDQDWIDIKREEPLIGYAWVKPGNLWDINIARSKQKHPIEENIQHKKTEEKTQTGVHNLDTGKLTTEQINLMLKNLPIDVTFVDKNDKVLYYSEGRERIFPRSPSIIGRDVQNCHPPKSVHIVNRIVESFKKKEKDIAEFWLTINDKFIHIRYFPIYDDKGEYQGVIEVSQDVTEIRALEGERRLLDW</sequence>
<dbReference type="PANTHER" id="PTHR39966:SF3">
    <property type="entry name" value="DUF438 DOMAIN-CONTAINING PROTEIN"/>
    <property type="match status" value="1"/>
</dbReference>
<dbReference type="RefSeq" id="WP_420069084.1">
    <property type="nucleotide sequence ID" value="NZ_JBCHKQ010000001.1"/>
</dbReference>
<keyword evidence="3" id="KW-1185">Reference proteome</keyword>
<dbReference type="Pfam" id="PF13596">
    <property type="entry name" value="PAS_10"/>
    <property type="match status" value="1"/>
</dbReference>
<evidence type="ECO:0000259" key="1">
    <source>
        <dbReference type="PROSITE" id="PS50113"/>
    </source>
</evidence>
<dbReference type="InterPro" id="IPR007380">
    <property type="entry name" value="DUF438"/>
</dbReference>
<dbReference type="InterPro" id="IPR035965">
    <property type="entry name" value="PAS-like_dom_sf"/>
</dbReference>
<dbReference type="EMBL" id="JBCHKQ010000001">
    <property type="protein sequence ID" value="MEM5947642.1"/>
    <property type="molecule type" value="Genomic_DNA"/>
</dbReference>
<dbReference type="SUPFAM" id="SSF55785">
    <property type="entry name" value="PYP-like sensor domain (PAS domain)"/>
    <property type="match status" value="1"/>
</dbReference>
<dbReference type="Proteomes" id="UP001466331">
    <property type="component" value="Unassembled WGS sequence"/>
</dbReference>
<dbReference type="InterPro" id="IPR000700">
    <property type="entry name" value="PAS-assoc_C"/>
</dbReference>
<dbReference type="Pfam" id="PF01814">
    <property type="entry name" value="Hemerythrin"/>
    <property type="match status" value="1"/>
</dbReference>
<accession>A0ABU9UBU0</accession>
<dbReference type="Pfam" id="PF04282">
    <property type="entry name" value="DUF438"/>
    <property type="match status" value="1"/>
</dbReference>
<feature type="domain" description="PAC" evidence="1">
    <location>
        <begin position="344"/>
        <end position="404"/>
    </location>
</feature>
<dbReference type="InterPro" id="IPR012312">
    <property type="entry name" value="Hemerythrin-like"/>
</dbReference>
<evidence type="ECO:0000313" key="3">
    <source>
        <dbReference type="Proteomes" id="UP001466331"/>
    </source>
</evidence>
<dbReference type="PROSITE" id="PS50113">
    <property type="entry name" value="PAC"/>
    <property type="match status" value="1"/>
</dbReference>
<reference evidence="2 3" key="1">
    <citation type="submission" date="2024-03" db="EMBL/GenBank/DDBJ databases">
        <title>Ignisphaera cupida sp. nov., a hyperthermophilic hydrolytic archaeon from a hot spring of Kamchatka, and proposal of Ignisphaeraceae fam. nov.</title>
        <authorList>
            <person name="Podosokorskaya O.A."/>
            <person name="Elcheninov A.G."/>
            <person name="Maltseva A.I."/>
            <person name="Zayulina K.S."/>
            <person name="Novikov A."/>
            <person name="Merkel A.Y."/>
        </authorList>
    </citation>
    <scope>NUCLEOTIDE SEQUENCE [LARGE SCALE GENOMIC DNA]</scope>
    <source>
        <strain evidence="2 3">38H-sp</strain>
    </source>
</reference>
<proteinExistence type="predicted"/>
<gene>
    <name evidence="2" type="ORF">WKV44_03700</name>
</gene>